<dbReference type="OrthoDB" id="9802471at2"/>
<keyword evidence="2 7" id="KW-0813">Transport</keyword>
<reference evidence="8 9" key="1">
    <citation type="submission" date="2016-10" db="EMBL/GenBank/DDBJ databases">
        <authorList>
            <person name="de Groot N.N."/>
        </authorList>
    </citation>
    <scope>NUCLEOTIDE SEQUENCE [LARGE SCALE GENOMIC DNA]</scope>
    <source>
        <strain evidence="8 9">DSM 20475</strain>
    </source>
</reference>
<dbReference type="AlphaFoldDB" id="A0A1G6UNY6"/>
<dbReference type="STRING" id="2741.SAMN04489866_103109"/>
<dbReference type="Proteomes" id="UP000198995">
    <property type="component" value="Unassembled WGS sequence"/>
</dbReference>
<dbReference type="EMBL" id="FNAF01000003">
    <property type="protein sequence ID" value="SDD43062.1"/>
    <property type="molecule type" value="Genomic_DNA"/>
</dbReference>
<comment type="similarity">
    <text evidence="7">Belongs to the ATPase delta chain family.</text>
</comment>
<dbReference type="InterPro" id="IPR026015">
    <property type="entry name" value="ATP_synth_OSCP/delta_N_sf"/>
</dbReference>
<proteinExistence type="inferred from homology"/>
<evidence type="ECO:0000256" key="7">
    <source>
        <dbReference type="HAMAP-Rule" id="MF_01416"/>
    </source>
</evidence>
<keyword evidence="7" id="KW-0139">CF(1)</keyword>
<dbReference type="SUPFAM" id="SSF47928">
    <property type="entry name" value="N-terminal domain of the delta subunit of the F1F0-ATP synthase"/>
    <property type="match status" value="1"/>
</dbReference>
<organism evidence="8 9">
    <name type="scientific">Peptococcus niger</name>
    <dbReference type="NCBI Taxonomy" id="2741"/>
    <lineage>
        <taxon>Bacteria</taxon>
        <taxon>Bacillati</taxon>
        <taxon>Bacillota</taxon>
        <taxon>Clostridia</taxon>
        <taxon>Eubacteriales</taxon>
        <taxon>Peptococcaceae</taxon>
        <taxon>Peptococcus</taxon>
    </lineage>
</organism>
<dbReference type="Gene3D" id="1.10.520.20">
    <property type="entry name" value="N-terminal domain of the delta subunit of the F1F0-ATP synthase"/>
    <property type="match status" value="1"/>
</dbReference>
<name>A0A1G6UNY6_PEPNI</name>
<evidence type="ECO:0000313" key="9">
    <source>
        <dbReference type="Proteomes" id="UP000198995"/>
    </source>
</evidence>
<evidence type="ECO:0000256" key="1">
    <source>
        <dbReference type="ARBA" id="ARBA00004370"/>
    </source>
</evidence>
<comment type="function">
    <text evidence="7">This protein is part of the stalk that links CF(0) to CF(1). It either transmits conformational changes from CF(0) to CF(1) or is implicated in proton conduction.</text>
</comment>
<dbReference type="PRINTS" id="PR00125">
    <property type="entry name" value="ATPASEDELTA"/>
</dbReference>
<keyword evidence="6 7" id="KW-0066">ATP synthesis</keyword>
<dbReference type="RefSeq" id="WP_091791371.1">
    <property type="nucleotide sequence ID" value="NZ_FNAF01000003.1"/>
</dbReference>
<keyword evidence="5 7" id="KW-0472">Membrane</keyword>
<keyword evidence="4 7" id="KW-0406">Ion transport</keyword>
<dbReference type="GO" id="GO:0046933">
    <property type="term" value="F:proton-transporting ATP synthase activity, rotational mechanism"/>
    <property type="evidence" value="ECO:0007669"/>
    <property type="project" value="UniProtKB-UniRule"/>
</dbReference>
<dbReference type="PANTHER" id="PTHR11910">
    <property type="entry name" value="ATP SYNTHASE DELTA CHAIN"/>
    <property type="match status" value="1"/>
</dbReference>
<dbReference type="NCBIfam" id="TIGR01145">
    <property type="entry name" value="ATP_synt_delta"/>
    <property type="match status" value="1"/>
</dbReference>
<evidence type="ECO:0000313" key="8">
    <source>
        <dbReference type="EMBL" id="SDD43062.1"/>
    </source>
</evidence>
<protein>
    <recommendedName>
        <fullName evidence="7">ATP synthase subunit delta</fullName>
    </recommendedName>
    <alternativeName>
        <fullName evidence="7">ATP synthase F(1) sector subunit delta</fullName>
    </alternativeName>
    <alternativeName>
        <fullName evidence="7">F-type ATPase subunit delta</fullName>
        <shortName evidence="7">F-ATPase subunit delta</shortName>
    </alternativeName>
</protein>
<dbReference type="InterPro" id="IPR000711">
    <property type="entry name" value="ATPase_OSCP/dsu"/>
</dbReference>
<gene>
    <name evidence="7" type="primary">atpH</name>
    <name evidence="8" type="ORF">SAMN04489866_103109</name>
</gene>
<evidence type="ECO:0000256" key="6">
    <source>
        <dbReference type="ARBA" id="ARBA00023310"/>
    </source>
</evidence>
<keyword evidence="7" id="KW-1003">Cell membrane</keyword>
<dbReference type="GO" id="GO:0045259">
    <property type="term" value="C:proton-transporting ATP synthase complex"/>
    <property type="evidence" value="ECO:0007669"/>
    <property type="project" value="UniProtKB-KW"/>
</dbReference>
<evidence type="ECO:0000256" key="5">
    <source>
        <dbReference type="ARBA" id="ARBA00023136"/>
    </source>
</evidence>
<dbReference type="HAMAP" id="MF_01416">
    <property type="entry name" value="ATP_synth_delta_bact"/>
    <property type="match status" value="1"/>
</dbReference>
<evidence type="ECO:0000256" key="3">
    <source>
        <dbReference type="ARBA" id="ARBA00022781"/>
    </source>
</evidence>
<comment type="function">
    <text evidence="7">F(1)F(0) ATP synthase produces ATP from ADP in the presence of a proton or sodium gradient. F-type ATPases consist of two structural domains, F(1) containing the extramembraneous catalytic core and F(0) containing the membrane proton channel, linked together by a central stalk and a peripheral stalk. During catalysis, ATP synthesis in the catalytic domain of F(1) is coupled via a rotary mechanism of the central stalk subunits to proton translocation.</text>
</comment>
<dbReference type="Pfam" id="PF00213">
    <property type="entry name" value="OSCP"/>
    <property type="match status" value="1"/>
</dbReference>
<comment type="subcellular location">
    <subcellularLocation>
        <location evidence="7">Cell membrane</location>
        <topology evidence="7">Peripheral membrane protein</topology>
    </subcellularLocation>
    <subcellularLocation>
        <location evidence="1">Membrane</location>
    </subcellularLocation>
</comment>
<dbReference type="GO" id="GO:0005886">
    <property type="term" value="C:plasma membrane"/>
    <property type="evidence" value="ECO:0007669"/>
    <property type="project" value="UniProtKB-SubCell"/>
</dbReference>
<sequence>MRDMKLAKRYAQALMSLSDKAEEREAVAQDFELVIDTFHKNEELSAVYTGVQFSNVDKKAVVRKIFDDTISTEMLHFLLLLVDKSRTAYIFDIYAAFQQLMDEMRGIVDMTLETAFALDDASFERVREHLSQASGKNVRLSVTVNPELICGVKVRYGDYIIDSSVKARLEALRATMVQGHKQTEVRDN</sequence>
<keyword evidence="9" id="KW-1185">Reference proteome</keyword>
<evidence type="ECO:0000256" key="2">
    <source>
        <dbReference type="ARBA" id="ARBA00022448"/>
    </source>
</evidence>
<evidence type="ECO:0000256" key="4">
    <source>
        <dbReference type="ARBA" id="ARBA00023065"/>
    </source>
</evidence>
<accession>A0A1G6UNY6</accession>
<keyword evidence="3 7" id="KW-0375">Hydrogen ion transport</keyword>